<gene>
    <name evidence="1" type="ordered locus">CKC_03535</name>
</gene>
<evidence type="ECO:0000313" key="1">
    <source>
        <dbReference type="EMBL" id="ADR52456.1"/>
    </source>
</evidence>
<evidence type="ECO:0000313" key="2">
    <source>
        <dbReference type="Proteomes" id="UP000007038"/>
    </source>
</evidence>
<dbReference type="KEGG" id="lso:CKC_03535"/>
<dbReference type="STRING" id="658172.CKC_03535"/>
<reference key="2">
    <citation type="submission" date="2010-11" db="EMBL/GenBank/DDBJ databases">
        <authorList>
            <person name="Lin H."/>
            <person name="Doddapaneni H.V."/>
            <person name="Lou B."/>
            <person name="Civerolo E.L."/>
            <person name="Chen C."/>
            <person name="Duan Y."/>
            <person name="Zhou L."/>
            <person name="Glynn J."/>
        </authorList>
    </citation>
    <scope>NUCLEOTIDE SEQUENCE</scope>
    <source>
        <strain>CLso-ZC1</strain>
    </source>
</reference>
<protein>
    <submittedName>
        <fullName evidence="1">Uncharacterized protein</fullName>
    </submittedName>
</protein>
<accession>E4UBF1</accession>
<reference evidence="2" key="1">
    <citation type="submission" date="2010-11" db="EMBL/GenBank/DDBJ databases">
        <title>Complete genome sequence of Candidatus Liberibacter solanacearum CLso-ZC1.</title>
        <authorList>
            <person name="Lin H."/>
            <person name="Doddapaneni H.V."/>
            <person name="Lou B."/>
            <person name="Civerolo E.L."/>
            <person name="Chen C."/>
            <person name="Duan Y."/>
            <person name="Zhou L."/>
            <person name="Glynn J."/>
        </authorList>
    </citation>
    <scope>NUCLEOTIDE SEQUENCE [LARGE SCALE GENOMIC DNA]</scope>
    <source>
        <strain evidence="2">CLso-ZC1</strain>
    </source>
</reference>
<proteinExistence type="predicted"/>
<dbReference type="EMBL" id="CP002371">
    <property type="protein sequence ID" value="ADR52456.1"/>
    <property type="molecule type" value="Genomic_DNA"/>
</dbReference>
<reference evidence="1 2" key="3">
    <citation type="journal article" date="2011" name="PLoS ONE">
        <title>The Complete Genome Sequence of 'Candidatus Liberibacter solanacearum', the Bacterium Associated with Potato Zebra Chip Disease.</title>
        <authorList>
            <person name="Lin H."/>
            <person name="Lou B."/>
            <person name="Glynn J.M."/>
            <person name="Doddapaneni H."/>
            <person name="Civerolo E.L."/>
            <person name="Chen C."/>
            <person name="Duan Y."/>
            <person name="Zhou L."/>
            <person name="Vahling C.M."/>
        </authorList>
    </citation>
    <scope>NUCLEOTIDE SEQUENCE [LARGE SCALE GENOMIC DNA]</scope>
    <source>
        <strain evidence="1 2">CLso-ZC1</strain>
    </source>
</reference>
<name>E4UBF1_LIBSC</name>
<dbReference type="Proteomes" id="UP000007038">
    <property type="component" value="Chromosome"/>
</dbReference>
<sequence length="50" mass="5594">MKGGVMANHTQPVRVIVTVTVQASIAPRTTLFHRTVTKGRSYSNAFRIFF</sequence>
<dbReference type="HOGENOM" id="CLU_3119417_0_0_5"/>
<dbReference type="AlphaFoldDB" id="E4UBF1"/>
<organism evidence="1 2">
    <name type="scientific">Liberibacter solanacearum (strain CLso-ZC1)</name>
    <dbReference type="NCBI Taxonomy" id="658172"/>
    <lineage>
        <taxon>Bacteria</taxon>
        <taxon>Pseudomonadati</taxon>
        <taxon>Pseudomonadota</taxon>
        <taxon>Alphaproteobacteria</taxon>
        <taxon>Hyphomicrobiales</taxon>
        <taxon>Rhizobiaceae</taxon>
        <taxon>Liberibacter</taxon>
    </lineage>
</organism>